<dbReference type="Proteomes" id="UP000247810">
    <property type="component" value="Unassembled WGS sequence"/>
</dbReference>
<accession>A0A319CZU8</accession>
<dbReference type="EMBL" id="KZ825968">
    <property type="protein sequence ID" value="PYH90766.1"/>
    <property type="molecule type" value="Genomic_DNA"/>
</dbReference>
<name>A0A319CZU8_9EURO</name>
<organism evidence="2 3">
    <name type="scientific">Aspergillus ellipticus CBS 707.79</name>
    <dbReference type="NCBI Taxonomy" id="1448320"/>
    <lineage>
        <taxon>Eukaryota</taxon>
        <taxon>Fungi</taxon>
        <taxon>Dikarya</taxon>
        <taxon>Ascomycota</taxon>
        <taxon>Pezizomycotina</taxon>
        <taxon>Eurotiomycetes</taxon>
        <taxon>Eurotiomycetidae</taxon>
        <taxon>Eurotiales</taxon>
        <taxon>Aspergillaceae</taxon>
        <taxon>Aspergillus</taxon>
        <taxon>Aspergillus subgen. Circumdati</taxon>
    </lineage>
</organism>
<feature type="compositionally biased region" description="Basic and acidic residues" evidence="1">
    <location>
        <begin position="115"/>
        <end position="124"/>
    </location>
</feature>
<feature type="region of interest" description="Disordered" evidence="1">
    <location>
        <begin position="16"/>
        <end position="53"/>
    </location>
</feature>
<gene>
    <name evidence="2" type="ORF">BO71DRAFT_67233</name>
</gene>
<feature type="region of interest" description="Disordered" evidence="1">
    <location>
        <begin position="97"/>
        <end position="131"/>
    </location>
</feature>
<evidence type="ECO:0000313" key="2">
    <source>
        <dbReference type="EMBL" id="PYH90766.1"/>
    </source>
</evidence>
<protein>
    <submittedName>
        <fullName evidence="2">Uncharacterized protein</fullName>
    </submittedName>
</protein>
<reference evidence="2 3" key="1">
    <citation type="submission" date="2018-02" db="EMBL/GenBank/DDBJ databases">
        <title>The genomes of Aspergillus section Nigri reveals drivers in fungal speciation.</title>
        <authorList>
            <consortium name="DOE Joint Genome Institute"/>
            <person name="Vesth T.C."/>
            <person name="Nybo J."/>
            <person name="Theobald S."/>
            <person name="Brandl J."/>
            <person name="Frisvad J.C."/>
            <person name="Nielsen K.F."/>
            <person name="Lyhne E.K."/>
            <person name="Kogle M.E."/>
            <person name="Kuo A."/>
            <person name="Riley R."/>
            <person name="Clum A."/>
            <person name="Nolan M."/>
            <person name="Lipzen A."/>
            <person name="Salamov A."/>
            <person name="Henrissat B."/>
            <person name="Wiebenga A."/>
            <person name="De vries R.P."/>
            <person name="Grigoriev I.V."/>
            <person name="Mortensen U.H."/>
            <person name="Andersen M.R."/>
            <person name="Baker S.E."/>
        </authorList>
    </citation>
    <scope>NUCLEOTIDE SEQUENCE [LARGE SCALE GENOMIC DNA]</scope>
    <source>
        <strain evidence="2 3">CBS 707.79</strain>
    </source>
</reference>
<evidence type="ECO:0000313" key="3">
    <source>
        <dbReference type="Proteomes" id="UP000247810"/>
    </source>
</evidence>
<proteinExistence type="predicted"/>
<dbReference type="AlphaFoldDB" id="A0A319CZU8"/>
<evidence type="ECO:0000256" key="1">
    <source>
        <dbReference type="SAM" id="MobiDB-lite"/>
    </source>
</evidence>
<sequence>MAASVVTPCVVQIVHPAGRSSSSRPVEGRGGTEGTGRRGRQIINHPPLGSSSSGSELFLLEGRVYGVSDGLSWPRTACGLPCRRDNKIMLSIERTMPTASGGMHDTSSAAWHANGHVEDRRPNEGRGSNGS</sequence>
<dbReference type="VEuPathDB" id="FungiDB:BO71DRAFT_67233"/>
<keyword evidence="3" id="KW-1185">Reference proteome</keyword>